<dbReference type="PANTHER" id="PTHR28029">
    <property type="entry name" value="PROTEIN ILM1"/>
    <property type="match status" value="1"/>
</dbReference>
<evidence type="ECO:0008006" key="4">
    <source>
        <dbReference type="Google" id="ProtNLM"/>
    </source>
</evidence>
<feature type="transmembrane region" description="Helical" evidence="1">
    <location>
        <begin position="89"/>
        <end position="109"/>
    </location>
</feature>
<dbReference type="Proteomes" id="UP000094801">
    <property type="component" value="Unassembled WGS sequence"/>
</dbReference>
<evidence type="ECO:0000256" key="1">
    <source>
        <dbReference type="SAM" id="Phobius"/>
    </source>
</evidence>
<evidence type="ECO:0000313" key="2">
    <source>
        <dbReference type="EMBL" id="ODV86826.1"/>
    </source>
</evidence>
<reference evidence="3" key="1">
    <citation type="submission" date="2016-04" db="EMBL/GenBank/DDBJ databases">
        <title>Comparative genomics of biotechnologically important yeasts.</title>
        <authorList>
            <consortium name="DOE Joint Genome Institute"/>
            <person name="Riley R."/>
            <person name="Haridas S."/>
            <person name="Wolfe K.H."/>
            <person name="Lopes M.R."/>
            <person name="Hittinger C.T."/>
            <person name="Goker M."/>
            <person name="Salamov A."/>
            <person name="Wisecaver J."/>
            <person name="Long T.M."/>
            <person name="Aerts A.L."/>
            <person name="Barry K."/>
            <person name="Choi C."/>
            <person name="Clum A."/>
            <person name="Coughlan A.Y."/>
            <person name="Deshpande S."/>
            <person name="Douglass A.P."/>
            <person name="Hanson S.J."/>
            <person name="Klenk H.-P."/>
            <person name="Labutti K."/>
            <person name="Lapidus A."/>
            <person name="Lindquist E."/>
            <person name="Lipzen A."/>
            <person name="Meier-Kolthoff J.P."/>
            <person name="Ohm R.A."/>
            <person name="Otillar R.P."/>
            <person name="Pangilinan J."/>
            <person name="Peng Y."/>
            <person name="Rokas A."/>
            <person name="Rosa C.A."/>
            <person name="Scheuner C."/>
            <person name="Sibirny A.A."/>
            <person name="Slot J.C."/>
            <person name="Stielow J.B."/>
            <person name="Sun H."/>
            <person name="Kurtzman C.P."/>
            <person name="Blackwell M."/>
            <person name="Grigoriev I.V."/>
            <person name="Jeffries T.W."/>
        </authorList>
    </citation>
    <scope>NUCLEOTIDE SEQUENCE [LARGE SCALE GENOMIC DNA]</scope>
    <source>
        <strain evidence="3">NRRL YB-2248</strain>
    </source>
</reference>
<keyword evidence="1" id="KW-0472">Membrane</keyword>
<sequence>MALISSKTIQYSRLAFIGYVSYLLATSPKSVLEYSGVLVLSTAMNLPILLVNESSPVYGSLAVLLVFGSIGDLFALLDENFSYFELVVPLKLFTYFLLAFYCYLGSNLFLCNSLIFAYVFVEIWFHILIFSSLREEREERAKKEYQEHHDKEHKELDEIVEVTAEEEAEDEKTRKENEQELKKIIKNLS</sequence>
<dbReference type="OrthoDB" id="5299849at2759"/>
<dbReference type="AlphaFoldDB" id="A0A1E4T508"/>
<proteinExistence type="predicted"/>
<feature type="transmembrane region" description="Helical" evidence="1">
    <location>
        <begin position="57"/>
        <end position="77"/>
    </location>
</feature>
<keyword evidence="1" id="KW-0812">Transmembrane</keyword>
<dbReference type="Pfam" id="PF10311">
    <property type="entry name" value="Ilm1"/>
    <property type="match status" value="2"/>
</dbReference>
<dbReference type="EMBL" id="KV453849">
    <property type="protein sequence ID" value="ODV86826.1"/>
    <property type="molecule type" value="Genomic_DNA"/>
</dbReference>
<keyword evidence="1" id="KW-1133">Transmembrane helix</keyword>
<gene>
    <name evidence="2" type="ORF">CANARDRAFT_195592</name>
</gene>
<dbReference type="InterPro" id="IPR018815">
    <property type="entry name" value="Incr_loss_mito_DNA_1"/>
</dbReference>
<keyword evidence="3" id="KW-1185">Reference proteome</keyword>
<name>A0A1E4T508_9ASCO</name>
<organism evidence="2 3">
    <name type="scientific">[Candida] arabinofermentans NRRL YB-2248</name>
    <dbReference type="NCBI Taxonomy" id="983967"/>
    <lineage>
        <taxon>Eukaryota</taxon>
        <taxon>Fungi</taxon>
        <taxon>Dikarya</taxon>
        <taxon>Ascomycota</taxon>
        <taxon>Saccharomycotina</taxon>
        <taxon>Pichiomycetes</taxon>
        <taxon>Pichiales</taxon>
        <taxon>Pichiaceae</taxon>
        <taxon>Ogataea</taxon>
        <taxon>Ogataea/Candida clade</taxon>
    </lineage>
</organism>
<accession>A0A1E4T508</accession>
<dbReference type="PANTHER" id="PTHR28029:SF1">
    <property type="entry name" value="PROTEIN ILM1"/>
    <property type="match status" value="1"/>
</dbReference>
<feature type="transmembrane region" description="Helical" evidence="1">
    <location>
        <begin position="115"/>
        <end position="133"/>
    </location>
</feature>
<evidence type="ECO:0000313" key="3">
    <source>
        <dbReference type="Proteomes" id="UP000094801"/>
    </source>
</evidence>
<protein>
    <recommendedName>
        <fullName evidence="4">Protein ILM1</fullName>
    </recommendedName>
</protein>